<keyword evidence="1" id="KW-0812">Transmembrane</keyword>
<dbReference type="EMBL" id="JBEPMU010000003">
    <property type="protein sequence ID" value="MET3652426.1"/>
    <property type="molecule type" value="Genomic_DNA"/>
</dbReference>
<keyword evidence="1" id="KW-1133">Transmembrane helix</keyword>
<evidence type="ECO:0000313" key="2">
    <source>
        <dbReference type="EMBL" id="MET3652426.1"/>
    </source>
</evidence>
<protein>
    <submittedName>
        <fullName evidence="2">Uncharacterized protein</fullName>
    </submittedName>
</protein>
<dbReference type="RefSeq" id="WP_354013841.1">
    <property type="nucleotide sequence ID" value="NZ_JBEPMU010000003.1"/>
</dbReference>
<gene>
    <name evidence="2" type="ORF">ABIC75_002158</name>
</gene>
<evidence type="ECO:0000256" key="1">
    <source>
        <dbReference type="SAM" id="Phobius"/>
    </source>
</evidence>
<keyword evidence="1" id="KW-0472">Membrane</keyword>
<evidence type="ECO:0000313" key="3">
    <source>
        <dbReference type="Proteomes" id="UP001549184"/>
    </source>
</evidence>
<sequence>MAAGYPAGRRFSTSNGPVGSVLVPVMIIGLLGDFPLSWVLITLCRPAHPGLIHGAVFGAGLFAVGWALAVRSVSSAIPHVIDERTLWLGGGTRYEGSISRALIHSVHTFQESRYAWAAANQLHLSDVLIVSRPDSPNVAIELEDSAMNQVRLSRKGKVIAPRRWILLYADRPKDLAAALSSKALAAA</sequence>
<keyword evidence="3" id="KW-1185">Reference proteome</keyword>
<organism evidence="2 3">
    <name type="scientific">Dyella japonica</name>
    <dbReference type="NCBI Taxonomy" id="231455"/>
    <lineage>
        <taxon>Bacteria</taxon>
        <taxon>Pseudomonadati</taxon>
        <taxon>Pseudomonadota</taxon>
        <taxon>Gammaproteobacteria</taxon>
        <taxon>Lysobacterales</taxon>
        <taxon>Rhodanobacteraceae</taxon>
        <taxon>Dyella</taxon>
    </lineage>
</organism>
<reference evidence="2 3" key="1">
    <citation type="submission" date="2024-06" db="EMBL/GenBank/DDBJ databases">
        <title>Sorghum-associated microbial communities from plants grown in Nebraska, USA.</title>
        <authorList>
            <person name="Schachtman D."/>
        </authorList>
    </citation>
    <scope>NUCLEOTIDE SEQUENCE [LARGE SCALE GENOMIC DNA]</scope>
    <source>
        <strain evidence="2 3">1073</strain>
    </source>
</reference>
<name>A0ABV2JUA7_9GAMM</name>
<proteinExistence type="predicted"/>
<comment type="caution">
    <text evidence="2">The sequence shown here is derived from an EMBL/GenBank/DDBJ whole genome shotgun (WGS) entry which is preliminary data.</text>
</comment>
<feature type="transmembrane region" description="Helical" evidence="1">
    <location>
        <begin position="50"/>
        <end position="69"/>
    </location>
</feature>
<accession>A0ABV2JUA7</accession>
<dbReference type="Proteomes" id="UP001549184">
    <property type="component" value="Unassembled WGS sequence"/>
</dbReference>
<feature type="transmembrane region" description="Helical" evidence="1">
    <location>
        <begin position="21"/>
        <end position="43"/>
    </location>
</feature>